<protein>
    <submittedName>
        <fullName evidence="3">Phage-shock protein</fullName>
    </submittedName>
</protein>
<dbReference type="InterPro" id="IPR007168">
    <property type="entry name" value="Phageshock_PspC_N"/>
</dbReference>
<comment type="caution">
    <text evidence="3">The sequence shown here is derived from an EMBL/GenBank/DDBJ whole genome shotgun (WGS) entry which is preliminary data.</text>
</comment>
<dbReference type="AlphaFoldDB" id="A0A0N1EMK2"/>
<organism evidence="3 4">
    <name type="scientific">Pseudoalteromonas porphyrae</name>
    <dbReference type="NCBI Taxonomy" id="187330"/>
    <lineage>
        <taxon>Bacteria</taxon>
        <taxon>Pseudomonadati</taxon>
        <taxon>Pseudomonadota</taxon>
        <taxon>Gammaproteobacteria</taxon>
        <taxon>Alteromonadales</taxon>
        <taxon>Pseudoalteromonadaceae</taxon>
        <taxon>Pseudoalteromonas</taxon>
    </lineage>
</organism>
<dbReference type="RefSeq" id="WP_054203000.1">
    <property type="nucleotide sequence ID" value="NZ_LHPH01000030.1"/>
</dbReference>
<evidence type="ECO:0000313" key="3">
    <source>
        <dbReference type="EMBL" id="KPH56907.1"/>
    </source>
</evidence>
<proteinExistence type="predicted"/>
<keyword evidence="1" id="KW-0812">Transmembrane</keyword>
<dbReference type="Proteomes" id="UP000037848">
    <property type="component" value="Unassembled WGS sequence"/>
</dbReference>
<accession>A0A0N1EMK2</accession>
<keyword evidence="1" id="KW-1133">Transmembrane helix</keyword>
<keyword evidence="1" id="KW-0472">Membrane</keyword>
<evidence type="ECO:0000259" key="2">
    <source>
        <dbReference type="Pfam" id="PF04024"/>
    </source>
</evidence>
<feature type="domain" description="Phage shock protein PspC N-terminal" evidence="2">
    <location>
        <begin position="8"/>
        <end position="62"/>
    </location>
</feature>
<name>A0A0N1EMK2_9GAMM</name>
<dbReference type="STRING" id="187330.AMS58_00205"/>
<keyword evidence="4" id="KW-1185">Reference proteome</keyword>
<evidence type="ECO:0000256" key="1">
    <source>
        <dbReference type="SAM" id="Phobius"/>
    </source>
</evidence>
<reference evidence="3 4" key="1">
    <citation type="submission" date="2015-08" db="EMBL/GenBank/DDBJ databases">
        <title>Draft Genome Sequence of Pseudoalteromonas porphyrae UCD-SED14.</title>
        <authorList>
            <person name="Coil D.A."/>
            <person name="Jospin G."/>
            <person name="Lee R.D."/>
            <person name="Eisen J.A."/>
        </authorList>
    </citation>
    <scope>NUCLEOTIDE SEQUENCE [LARGE SCALE GENOMIC DNA]</scope>
    <source>
        <strain evidence="3 4">UCD-SED14</strain>
    </source>
</reference>
<dbReference type="OrthoDB" id="5772680at2"/>
<evidence type="ECO:0000313" key="4">
    <source>
        <dbReference type="Proteomes" id="UP000037848"/>
    </source>
</evidence>
<dbReference type="Pfam" id="PF04024">
    <property type="entry name" value="PspC"/>
    <property type="match status" value="1"/>
</dbReference>
<dbReference type="EMBL" id="LHPH01000030">
    <property type="protein sequence ID" value="KPH56907.1"/>
    <property type="molecule type" value="Genomic_DNA"/>
</dbReference>
<sequence length="68" mass="7799">MNTYNSQKRWYKDPLNKKISGVCSGLARRLDLPVWVTRLVTILMLIQFPLVIGAGYLIAHCCLESKVY</sequence>
<feature type="transmembrane region" description="Helical" evidence="1">
    <location>
        <begin position="35"/>
        <end position="59"/>
    </location>
</feature>
<dbReference type="PATRIC" id="fig|187330.3.peg.2503"/>
<gene>
    <name evidence="3" type="ORF">ADS77_19255</name>
</gene>